<keyword evidence="3" id="KW-1185">Reference proteome</keyword>
<dbReference type="RefSeq" id="WP_197461868.1">
    <property type="nucleotide sequence ID" value="NZ_LRAD01000015.1"/>
</dbReference>
<comment type="caution">
    <text evidence="2">The sequence shown here is derived from an EMBL/GenBank/DDBJ whole genome shotgun (WGS) entry which is preliminary data.</text>
</comment>
<dbReference type="Proteomes" id="UP000075357">
    <property type="component" value="Unassembled WGS sequence"/>
</dbReference>
<proteinExistence type="predicted"/>
<dbReference type="PATRIC" id="fig|36807.3.peg.354"/>
<feature type="region of interest" description="Disordered" evidence="1">
    <location>
        <begin position="55"/>
        <end position="86"/>
    </location>
</feature>
<organism evidence="2 3">
    <name type="scientific">Microbacterium laevaniformans</name>
    <dbReference type="NCBI Taxonomy" id="36807"/>
    <lineage>
        <taxon>Bacteria</taxon>
        <taxon>Bacillati</taxon>
        <taxon>Actinomycetota</taxon>
        <taxon>Actinomycetes</taxon>
        <taxon>Micrococcales</taxon>
        <taxon>Microbacteriaceae</taxon>
        <taxon>Microbacterium</taxon>
    </lineage>
</organism>
<accession>A0A150HHP7</accession>
<reference evidence="2 3" key="1">
    <citation type="submission" date="2016-01" db="EMBL/GenBank/DDBJ databases">
        <title>Draft genome sequences of Microbacterium laevaniformans LCDC 91-0039 and the type strain of Microbacterium hominis LCDC 84-209.</title>
        <authorList>
            <person name="Bernier A.-M."/>
            <person name="Bernard K."/>
        </authorList>
    </citation>
    <scope>NUCLEOTIDE SEQUENCE [LARGE SCALE GENOMIC DNA]</scope>
    <source>
        <strain evidence="2 3">LCDC 91-0039</strain>
    </source>
</reference>
<dbReference type="AlphaFoldDB" id="A0A150HHP7"/>
<sequence length="86" mass="10146">MAWSPDPSDYDPMCRSCHGSSERADYGKGYRNDADRARELRREWKRRQYARQVAAEAGRAAYRARKRAERARRVERQANPDNQTEN</sequence>
<gene>
    <name evidence="2" type="ORF">Mlaev_00338</name>
</gene>
<evidence type="ECO:0000313" key="3">
    <source>
        <dbReference type="Proteomes" id="UP000075357"/>
    </source>
</evidence>
<protein>
    <submittedName>
        <fullName evidence="2">Uncharacterized protein</fullName>
    </submittedName>
</protein>
<evidence type="ECO:0000256" key="1">
    <source>
        <dbReference type="SAM" id="MobiDB-lite"/>
    </source>
</evidence>
<feature type="region of interest" description="Disordered" evidence="1">
    <location>
        <begin position="1"/>
        <end position="29"/>
    </location>
</feature>
<dbReference type="EMBL" id="LRAD01000015">
    <property type="protein sequence ID" value="KXZ61642.1"/>
    <property type="molecule type" value="Genomic_DNA"/>
</dbReference>
<name>A0A150HHP7_9MICO</name>
<evidence type="ECO:0000313" key="2">
    <source>
        <dbReference type="EMBL" id="KXZ61642.1"/>
    </source>
</evidence>
<feature type="compositionally biased region" description="Basic and acidic residues" evidence="1">
    <location>
        <begin position="20"/>
        <end position="29"/>
    </location>
</feature>